<organism evidence="2 3">
    <name type="scientific">Deinococcus aetherius</name>
    <dbReference type="NCBI Taxonomy" id="200252"/>
    <lineage>
        <taxon>Bacteria</taxon>
        <taxon>Thermotogati</taxon>
        <taxon>Deinococcota</taxon>
        <taxon>Deinococci</taxon>
        <taxon>Deinococcales</taxon>
        <taxon>Deinococcaceae</taxon>
        <taxon>Deinococcus</taxon>
    </lineage>
</organism>
<sequence>MDDHTNEAEQMQEAYARRQEHEQETGITSAGGAGSTGTPGNTEAGEETTDEADGGVRSGATES</sequence>
<feature type="compositionally biased region" description="Basic and acidic residues" evidence="1">
    <location>
        <begin position="15"/>
        <end position="24"/>
    </location>
</feature>
<protein>
    <submittedName>
        <fullName evidence="2">Uncharacterized protein</fullName>
    </submittedName>
</protein>
<evidence type="ECO:0000256" key="1">
    <source>
        <dbReference type="SAM" id="MobiDB-lite"/>
    </source>
</evidence>
<feature type="compositionally biased region" description="Acidic residues" evidence="1">
    <location>
        <begin position="44"/>
        <end position="53"/>
    </location>
</feature>
<name>A0ABM8AGI6_9DEIO</name>
<keyword evidence="3" id="KW-1185">Reference proteome</keyword>
<proteinExistence type="predicted"/>
<dbReference type="EMBL" id="AP026560">
    <property type="protein sequence ID" value="BDP42773.1"/>
    <property type="molecule type" value="Genomic_DNA"/>
</dbReference>
<reference evidence="2" key="1">
    <citation type="submission" date="2022-07" db="EMBL/GenBank/DDBJ databases">
        <title>Complete Genome Sequence of the Radioresistant Bacterium Deinococcus aetherius ST0316, Isolated from the Air Dust collected in Lower Stratosphere above Japan.</title>
        <authorList>
            <person name="Satoh K."/>
            <person name="Hagiwara K."/>
            <person name="Katsumata K."/>
            <person name="Kubo A."/>
            <person name="Yokobori S."/>
            <person name="Yamagishi A."/>
            <person name="Oono Y."/>
            <person name="Narumi I."/>
        </authorList>
    </citation>
    <scope>NUCLEOTIDE SEQUENCE</scope>
    <source>
        <strain evidence="2">ST0316</strain>
    </source>
</reference>
<dbReference type="RefSeq" id="WP_264775456.1">
    <property type="nucleotide sequence ID" value="NZ_AP026560.1"/>
</dbReference>
<accession>A0ABM8AGI6</accession>
<gene>
    <name evidence="2" type="ORF">DAETH_27420</name>
</gene>
<dbReference type="Proteomes" id="UP001064971">
    <property type="component" value="Chromosome"/>
</dbReference>
<evidence type="ECO:0000313" key="2">
    <source>
        <dbReference type="EMBL" id="BDP42773.1"/>
    </source>
</evidence>
<evidence type="ECO:0000313" key="3">
    <source>
        <dbReference type="Proteomes" id="UP001064971"/>
    </source>
</evidence>
<feature type="region of interest" description="Disordered" evidence="1">
    <location>
        <begin position="1"/>
        <end position="63"/>
    </location>
</feature>